<reference evidence="1 2" key="1">
    <citation type="submission" date="2024-02" db="EMBL/GenBank/DDBJ databases">
        <authorList>
            <person name="Vignale AGUSTIN F."/>
            <person name="Sosa J E."/>
            <person name="Modenutti C."/>
        </authorList>
    </citation>
    <scope>NUCLEOTIDE SEQUENCE [LARGE SCALE GENOMIC DNA]</scope>
</reference>
<dbReference type="InterPro" id="IPR019193">
    <property type="entry name" value="UBQ-conj_enz_E2-bd_prot"/>
</dbReference>
<accession>A0ABC8SIU3</accession>
<protein>
    <submittedName>
        <fullName evidence="1">Uncharacterized protein</fullName>
    </submittedName>
</protein>
<dbReference type="PANTHER" id="PTHR31531">
    <property type="entry name" value="E3 UBIQUITIN-PROTEIN LIGASE E3D FAMILY MEMBER"/>
    <property type="match status" value="1"/>
</dbReference>
<keyword evidence="2" id="KW-1185">Reference proteome</keyword>
<gene>
    <name evidence="1" type="ORF">ILEXP_LOCUS25655</name>
</gene>
<dbReference type="AlphaFoldDB" id="A0ABC8SIU3"/>
<sequence>MDIYPTIKVLFSDCSNGTEFQIRNVEEWITKNQADEVYMLASQIKELIEFLESANNVYPPSHSFLQGLLLSSLRSCKFPIIMFVARLKLLVLYNNHGHLNRLGLKLWMPSGGINIEHDWLLKIKGLLDVFF</sequence>
<proteinExistence type="predicted"/>
<name>A0ABC8SIU3_9AQUA</name>
<dbReference type="EMBL" id="CAUOFW020002947">
    <property type="protein sequence ID" value="CAK9157101.1"/>
    <property type="molecule type" value="Genomic_DNA"/>
</dbReference>
<evidence type="ECO:0000313" key="2">
    <source>
        <dbReference type="Proteomes" id="UP001642360"/>
    </source>
</evidence>
<dbReference type="Proteomes" id="UP001642360">
    <property type="component" value="Unassembled WGS sequence"/>
</dbReference>
<comment type="caution">
    <text evidence="1">The sequence shown here is derived from an EMBL/GenBank/DDBJ whole genome shotgun (WGS) entry which is preliminary data.</text>
</comment>
<evidence type="ECO:0000313" key="1">
    <source>
        <dbReference type="EMBL" id="CAK9157101.1"/>
    </source>
</evidence>
<dbReference type="PANTHER" id="PTHR31531:SF2">
    <property type="entry name" value="E3 UBIQUITIN-PROTEIN LIGASE E3D"/>
    <property type="match status" value="1"/>
</dbReference>
<organism evidence="1 2">
    <name type="scientific">Ilex paraguariensis</name>
    <name type="common">yerba mate</name>
    <dbReference type="NCBI Taxonomy" id="185542"/>
    <lineage>
        <taxon>Eukaryota</taxon>
        <taxon>Viridiplantae</taxon>
        <taxon>Streptophyta</taxon>
        <taxon>Embryophyta</taxon>
        <taxon>Tracheophyta</taxon>
        <taxon>Spermatophyta</taxon>
        <taxon>Magnoliopsida</taxon>
        <taxon>eudicotyledons</taxon>
        <taxon>Gunneridae</taxon>
        <taxon>Pentapetalae</taxon>
        <taxon>asterids</taxon>
        <taxon>campanulids</taxon>
        <taxon>Aquifoliales</taxon>
        <taxon>Aquifoliaceae</taxon>
        <taxon>Ilex</taxon>
    </lineage>
</organism>